<evidence type="ECO:0000256" key="4">
    <source>
        <dbReference type="ARBA" id="ARBA00023239"/>
    </source>
</evidence>
<evidence type="ECO:0000256" key="3">
    <source>
        <dbReference type="ARBA" id="ARBA00022833"/>
    </source>
</evidence>
<dbReference type="SUPFAM" id="SSF51316">
    <property type="entry name" value="Mss4-like"/>
    <property type="match status" value="1"/>
</dbReference>
<dbReference type="InParanoid" id="A0A1Y2E029"/>
<dbReference type="PANTHER" id="PTHR33337:SF40">
    <property type="entry name" value="CENP-V_GFA DOMAIN-CONTAINING PROTEIN-RELATED"/>
    <property type="match status" value="1"/>
</dbReference>
<comment type="similarity">
    <text evidence="1">Belongs to the Gfa family.</text>
</comment>
<dbReference type="Proteomes" id="UP000193689">
    <property type="component" value="Unassembled WGS sequence"/>
</dbReference>
<evidence type="ECO:0000259" key="5">
    <source>
        <dbReference type="PROSITE" id="PS51891"/>
    </source>
</evidence>
<dbReference type="EMBL" id="MCFJ01000006">
    <property type="protein sequence ID" value="ORY64847.1"/>
    <property type="molecule type" value="Genomic_DNA"/>
</dbReference>
<proteinExistence type="inferred from homology"/>
<dbReference type="AlphaFoldDB" id="A0A1Y2E029"/>
<keyword evidence="2" id="KW-0479">Metal-binding</keyword>
<organism evidence="6 7">
    <name type="scientific">Pseudomassariella vexata</name>
    <dbReference type="NCBI Taxonomy" id="1141098"/>
    <lineage>
        <taxon>Eukaryota</taxon>
        <taxon>Fungi</taxon>
        <taxon>Dikarya</taxon>
        <taxon>Ascomycota</taxon>
        <taxon>Pezizomycotina</taxon>
        <taxon>Sordariomycetes</taxon>
        <taxon>Xylariomycetidae</taxon>
        <taxon>Amphisphaeriales</taxon>
        <taxon>Pseudomassariaceae</taxon>
        <taxon>Pseudomassariella</taxon>
    </lineage>
</organism>
<comment type="caution">
    <text evidence="6">The sequence shown here is derived from an EMBL/GenBank/DDBJ whole genome shotgun (WGS) entry which is preliminary data.</text>
</comment>
<keyword evidence="4" id="KW-0456">Lyase</keyword>
<evidence type="ECO:0000256" key="1">
    <source>
        <dbReference type="ARBA" id="ARBA00005495"/>
    </source>
</evidence>
<dbReference type="RefSeq" id="XP_040716000.1">
    <property type="nucleotide sequence ID" value="XM_040863731.1"/>
</dbReference>
<accession>A0A1Y2E029</accession>
<dbReference type="PROSITE" id="PS51891">
    <property type="entry name" value="CENP_V_GFA"/>
    <property type="match status" value="1"/>
</dbReference>
<evidence type="ECO:0000313" key="6">
    <source>
        <dbReference type="EMBL" id="ORY64847.1"/>
    </source>
</evidence>
<dbReference type="InterPro" id="IPR006913">
    <property type="entry name" value="CENP-V/GFA"/>
</dbReference>
<dbReference type="GO" id="GO:0046872">
    <property type="term" value="F:metal ion binding"/>
    <property type="evidence" value="ECO:0007669"/>
    <property type="project" value="UniProtKB-KW"/>
</dbReference>
<dbReference type="Gene3D" id="3.90.1590.10">
    <property type="entry name" value="glutathione-dependent formaldehyde- activating enzyme (gfa)"/>
    <property type="match status" value="1"/>
</dbReference>
<dbReference type="OrthoDB" id="9985472at2759"/>
<dbReference type="GO" id="GO:0016846">
    <property type="term" value="F:carbon-sulfur lyase activity"/>
    <property type="evidence" value="ECO:0007669"/>
    <property type="project" value="InterPro"/>
</dbReference>
<keyword evidence="3" id="KW-0862">Zinc</keyword>
<sequence>MDVKCECGRVAFPTPQPKPWHVVVCHCDACKRTTGSTFRVSAIFKTELGSGSDILLNGSNENQESLVRKAPRAAESGSVVERLFCTACGVSVAGRRLVDHEPASGEWLSIPAACIDGFDWDCLQDKDLVSHFWTSRAVGKLRLPEGMQQFAQNPPHIA</sequence>
<gene>
    <name evidence="6" type="ORF">BCR38DRAFT_484323</name>
</gene>
<feature type="domain" description="CENP-V/GFA" evidence="5">
    <location>
        <begin position="1"/>
        <end position="121"/>
    </location>
</feature>
<dbReference type="InterPro" id="IPR011057">
    <property type="entry name" value="Mss4-like_sf"/>
</dbReference>
<name>A0A1Y2E029_9PEZI</name>
<protein>
    <submittedName>
        <fullName evidence="6">Mss4-like protein</fullName>
    </submittedName>
</protein>
<reference evidence="6 7" key="1">
    <citation type="submission" date="2016-07" db="EMBL/GenBank/DDBJ databases">
        <title>Pervasive Adenine N6-methylation of Active Genes in Fungi.</title>
        <authorList>
            <consortium name="DOE Joint Genome Institute"/>
            <person name="Mondo S.J."/>
            <person name="Dannebaum R.O."/>
            <person name="Kuo R.C."/>
            <person name="Labutti K."/>
            <person name="Haridas S."/>
            <person name="Kuo A."/>
            <person name="Salamov A."/>
            <person name="Ahrendt S.R."/>
            <person name="Lipzen A."/>
            <person name="Sullivan W."/>
            <person name="Andreopoulos W.B."/>
            <person name="Clum A."/>
            <person name="Lindquist E."/>
            <person name="Daum C."/>
            <person name="Ramamoorthy G.K."/>
            <person name="Gryganskyi A."/>
            <person name="Culley D."/>
            <person name="Magnuson J.K."/>
            <person name="James T.Y."/>
            <person name="O'Malley M.A."/>
            <person name="Stajich J.E."/>
            <person name="Spatafora J.W."/>
            <person name="Visel A."/>
            <person name="Grigoriev I.V."/>
        </authorList>
    </citation>
    <scope>NUCLEOTIDE SEQUENCE [LARGE SCALE GENOMIC DNA]</scope>
    <source>
        <strain evidence="6 7">CBS 129021</strain>
    </source>
</reference>
<evidence type="ECO:0000256" key="2">
    <source>
        <dbReference type="ARBA" id="ARBA00022723"/>
    </source>
</evidence>
<dbReference type="Pfam" id="PF04828">
    <property type="entry name" value="GFA"/>
    <property type="match status" value="1"/>
</dbReference>
<evidence type="ECO:0000313" key="7">
    <source>
        <dbReference type="Proteomes" id="UP000193689"/>
    </source>
</evidence>
<dbReference type="PANTHER" id="PTHR33337">
    <property type="entry name" value="GFA DOMAIN-CONTAINING PROTEIN"/>
    <property type="match status" value="1"/>
</dbReference>
<keyword evidence="7" id="KW-1185">Reference proteome</keyword>
<dbReference type="GeneID" id="63779943"/>